<reference evidence="1 2" key="1">
    <citation type="submission" date="2019-04" db="EMBL/GenBank/DDBJ databases">
        <title>Pedobacter sp. RP-3-15 sp. nov., isolated from Arctic soil.</title>
        <authorList>
            <person name="Dahal R.H."/>
            <person name="Kim D.-U."/>
        </authorList>
    </citation>
    <scope>NUCLEOTIDE SEQUENCE [LARGE SCALE GENOMIC DNA]</scope>
    <source>
        <strain evidence="1 2">RP-3-15</strain>
    </source>
</reference>
<keyword evidence="2" id="KW-1185">Reference proteome</keyword>
<evidence type="ECO:0000313" key="2">
    <source>
        <dbReference type="Proteomes" id="UP000307244"/>
    </source>
</evidence>
<dbReference type="OrthoDB" id="772891at2"/>
<sequence length="75" mass="8632">MKQSENVAILDQPIAQSPLSTEFKTVTEILGFHTFSELLQHRTAKLLNLPGFTQHLIYEYVEFMESNQMAHLIDP</sequence>
<comment type="caution">
    <text evidence="1">The sequence shown here is derived from an EMBL/GenBank/DDBJ whole genome shotgun (WGS) entry which is preliminary data.</text>
</comment>
<organism evidence="1 2">
    <name type="scientific">Pedobacter frigoris</name>
    <dbReference type="NCBI Taxonomy" id="2571272"/>
    <lineage>
        <taxon>Bacteria</taxon>
        <taxon>Pseudomonadati</taxon>
        <taxon>Bacteroidota</taxon>
        <taxon>Sphingobacteriia</taxon>
        <taxon>Sphingobacteriales</taxon>
        <taxon>Sphingobacteriaceae</taxon>
        <taxon>Pedobacter</taxon>
    </lineage>
</organism>
<protein>
    <submittedName>
        <fullName evidence="1">Uncharacterized protein</fullName>
    </submittedName>
</protein>
<evidence type="ECO:0000313" key="1">
    <source>
        <dbReference type="EMBL" id="TKC04331.1"/>
    </source>
</evidence>
<gene>
    <name evidence="1" type="ORF">FA047_17250</name>
</gene>
<dbReference type="AlphaFoldDB" id="A0A4U1CDH3"/>
<dbReference type="Proteomes" id="UP000307244">
    <property type="component" value="Unassembled WGS sequence"/>
</dbReference>
<dbReference type="Gene3D" id="1.10.150.20">
    <property type="entry name" value="5' to 3' exonuclease, C-terminal subdomain"/>
    <property type="match status" value="1"/>
</dbReference>
<proteinExistence type="predicted"/>
<dbReference type="EMBL" id="SWBQ01000005">
    <property type="protein sequence ID" value="TKC04331.1"/>
    <property type="molecule type" value="Genomic_DNA"/>
</dbReference>
<name>A0A4U1CDH3_9SPHI</name>
<accession>A0A4U1CDH3</accession>
<dbReference type="RefSeq" id="WP_136837324.1">
    <property type="nucleotide sequence ID" value="NZ_SWBQ01000005.1"/>
</dbReference>